<feature type="compositionally biased region" description="Basic residues" evidence="1">
    <location>
        <begin position="51"/>
        <end position="65"/>
    </location>
</feature>
<dbReference type="EMBL" id="GL378351">
    <property type="protein sequence ID" value="EFJ46346.1"/>
    <property type="molecule type" value="Genomic_DNA"/>
</dbReference>
<evidence type="ECO:0000256" key="1">
    <source>
        <dbReference type="SAM" id="MobiDB-lite"/>
    </source>
</evidence>
<feature type="region of interest" description="Disordered" evidence="1">
    <location>
        <begin position="378"/>
        <end position="404"/>
    </location>
</feature>
<gene>
    <name evidence="2" type="ORF">VOLCADRAFT_93181</name>
</gene>
<sequence length="793" mass="83186">MEQMYDSALNGDNLAWVAAAGHAVEHTVEHAAEEPPRRGRGPERGGGGRRGASRRGHGRGSRSRGGHGGQGGRGGGPAAAAAEEEEEDTAEDDEGEPQAKRGRGSGRGGGRRPQFKHTREMREALGDRYREDAHRDRTTEQYRMEMNMFREFLGQRQEDIGKLAEDLVGRELAEVGGQWLQWLAERKVGISTLEQCRAALRNLDAQNRLLHPNDDPPLDDNLIFRMEWKVAKARALGKGGRPRGDPMTNIGNDTYLPEDSSRLCGFMADTGSTSSKLVIDLLGGIQRQLAMLPYQVAQIQQAASAATGAAVLQLAPQQVFSGRQEVGAAGRELLQPVAAPMLALGLHAGLQLAPQPVFSGRQEVGAAGRELLQPLYTPTSKKRKLREKDEQREQVDELQHLPPGHRPWPDLSDIEVLFQIFTYGRPGAYPSLLQLEEKYQSRWRQGYKQRWQEIKYLYDKCIVWTASQRRCTVVQAAQFWLAVQKRKQISLGQLRQYVKEQELRGELEAIVDPMRPDTYKSPVKAARKVTLCRVLAGGAGEAAAAVQTGGTGSRAGEAAAAALTGGTGGGAGEAAAAALTGGTGGGAGEAAAAALTGGTGGGAGEAAAAALTGGTGGAAGEAAAAALTGGTGGGAGEAAAAALTGGTGGGAGEAGSGGGTTEIAGVEGSGTLPVERGVGRHKKQHTSGASNCGKGGSGAKAQIPNAYMLFCKEQHELATSQGTTIHVKYGVPSAACASPVTTQIPKTASIPEPRPLPFHCTMSQQSGLVLSGGQCTPSNQSAKLTKKVRTWPK</sequence>
<dbReference type="KEGG" id="vcn:VOLCADRAFT_93181"/>
<protein>
    <submittedName>
        <fullName evidence="2">Uncharacterized protein</fullName>
    </submittedName>
</protein>
<evidence type="ECO:0000313" key="2">
    <source>
        <dbReference type="EMBL" id="EFJ46346.1"/>
    </source>
</evidence>
<dbReference type="RefSeq" id="XP_002952499.1">
    <property type="nucleotide sequence ID" value="XM_002952453.1"/>
</dbReference>
<proteinExistence type="predicted"/>
<reference evidence="2 3" key="1">
    <citation type="journal article" date="2010" name="Science">
        <title>Genomic analysis of organismal complexity in the multicellular green alga Volvox carteri.</title>
        <authorList>
            <person name="Prochnik S.E."/>
            <person name="Umen J."/>
            <person name="Nedelcu A.M."/>
            <person name="Hallmann A."/>
            <person name="Miller S.M."/>
            <person name="Nishii I."/>
            <person name="Ferris P."/>
            <person name="Kuo A."/>
            <person name="Mitros T."/>
            <person name="Fritz-Laylin L.K."/>
            <person name="Hellsten U."/>
            <person name="Chapman J."/>
            <person name="Simakov O."/>
            <person name="Rensing S.A."/>
            <person name="Terry A."/>
            <person name="Pangilinan J."/>
            <person name="Kapitonov V."/>
            <person name="Jurka J."/>
            <person name="Salamov A."/>
            <person name="Shapiro H."/>
            <person name="Schmutz J."/>
            <person name="Grimwood J."/>
            <person name="Lindquist E."/>
            <person name="Lucas S."/>
            <person name="Grigoriev I.V."/>
            <person name="Schmitt R."/>
            <person name="Kirk D."/>
            <person name="Rokhsar D.S."/>
        </authorList>
    </citation>
    <scope>NUCLEOTIDE SEQUENCE [LARGE SCALE GENOMIC DNA]</scope>
    <source>
        <strain evidence="3">f. Nagariensis / Eve</strain>
    </source>
</reference>
<feature type="region of interest" description="Disordered" evidence="1">
    <location>
        <begin position="26"/>
        <end position="134"/>
    </location>
</feature>
<dbReference type="InParanoid" id="D8U1I1"/>
<dbReference type="Proteomes" id="UP000001058">
    <property type="component" value="Unassembled WGS sequence"/>
</dbReference>
<dbReference type="OrthoDB" id="561989at2759"/>
<feature type="compositionally biased region" description="Gly residues" evidence="1">
    <location>
        <begin position="66"/>
        <end position="77"/>
    </location>
</feature>
<name>D8U1I1_VOLCA</name>
<feature type="compositionally biased region" description="Basic and acidic residues" evidence="1">
    <location>
        <begin position="26"/>
        <end position="43"/>
    </location>
</feature>
<organism evidence="3">
    <name type="scientific">Volvox carteri f. nagariensis</name>
    <dbReference type="NCBI Taxonomy" id="3068"/>
    <lineage>
        <taxon>Eukaryota</taxon>
        <taxon>Viridiplantae</taxon>
        <taxon>Chlorophyta</taxon>
        <taxon>core chlorophytes</taxon>
        <taxon>Chlorophyceae</taxon>
        <taxon>CS clade</taxon>
        <taxon>Chlamydomonadales</taxon>
        <taxon>Volvocaceae</taxon>
        <taxon>Volvox</taxon>
    </lineage>
</organism>
<feature type="compositionally biased region" description="Gly residues" evidence="1">
    <location>
        <begin position="647"/>
        <end position="660"/>
    </location>
</feature>
<feature type="compositionally biased region" description="Acidic residues" evidence="1">
    <location>
        <begin position="82"/>
        <end position="96"/>
    </location>
</feature>
<accession>D8U1I1</accession>
<feature type="compositionally biased region" description="Basic and acidic residues" evidence="1">
    <location>
        <begin position="117"/>
        <end position="134"/>
    </location>
</feature>
<feature type="compositionally biased region" description="Basic residues" evidence="1">
    <location>
        <begin position="100"/>
        <end position="116"/>
    </location>
</feature>
<dbReference type="GeneID" id="9628750"/>
<feature type="region of interest" description="Disordered" evidence="1">
    <location>
        <begin position="647"/>
        <end position="696"/>
    </location>
</feature>
<evidence type="ECO:0000313" key="3">
    <source>
        <dbReference type="Proteomes" id="UP000001058"/>
    </source>
</evidence>
<dbReference type="AlphaFoldDB" id="D8U1I1"/>
<keyword evidence="3" id="KW-1185">Reference proteome</keyword>
<feature type="compositionally biased region" description="Basic and acidic residues" evidence="1">
    <location>
        <begin position="386"/>
        <end position="399"/>
    </location>
</feature>